<dbReference type="CDD" id="cd17992">
    <property type="entry name" value="DEXHc_RecG"/>
    <property type="match status" value="1"/>
</dbReference>
<dbReference type="Pfam" id="PF17191">
    <property type="entry name" value="RecG_wedge"/>
    <property type="match status" value="1"/>
</dbReference>
<comment type="similarity">
    <text evidence="1 15">Belongs to the helicase family. RecG subfamily.</text>
</comment>
<keyword evidence="11" id="KW-0413">Isomerase</keyword>
<dbReference type="GO" id="GO:0005524">
    <property type="term" value="F:ATP binding"/>
    <property type="evidence" value="ECO:0007669"/>
    <property type="project" value="UniProtKB-KW"/>
</dbReference>
<dbReference type="InterPro" id="IPR014001">
    <property type="entry name" value="Helicase_ATP-bd"/>
</dbReference>
<keyword evidence="4 15" id="KW-0227">DNA damage</keyword>
<keyword evidence="7 15" id="KW-0067">ATP-binding</keyword>
<dbReference type="GO" id="GO:0006281">
    <property type="term" value="P:DNA repair"/>
    <property type="evidence" value="ECO:0007669"/>
    <property type="project" value="UniProtKB-UniRule"/>
</dbReference>
<evidence type="ECO:0000256" key="13">
    <source>
        <dbReference type="ARBA" id="ARBA00034808"/>
    </source>
</evidence>
<dbReference type="AlphaFoldDB" id="A0A1F6NKR3"/>
<evidence type="ECO:0000256" key="15">
    <source>
        <dbReference type="RuleBase" id="RU363016"/>
    </source>
</evidence>
<keyword evidence="9 15" id="KW-0233">DNA recombination</keyword>
<dbReference type="Pfam" id="PF19833">
    <property type="entry name" value="RecG_dom3_C"/>
    <property type="match status" value="1"/>
</dbReference>
<dbReference type="NCBIfam" id="NF008165">
    <property type="entry name" value="PRK10917.1-3"/>
    <property type="match status" value="1"/>
</dbReference>
<dbReference type="Gene3D" id="2.40.50.140">
    <property type="entry name" value="Nucleic acid-binding proteins"/>
    <property type="match status" value="1"/>
</dbReference>
<dbReference type="GO" id="GO:0006310">
    <property type="term" value="P:DNA recombination"/>
    <property type="evidence" value="ECO:0007669"/>
    <property type="project" value="UniProtKB-UniRule"/>
</dbReference>
<keyword evidence="10 15" id="KW-0234">DNA repair</keyword>
<dbReference type="InterPro" id="IPR011545">
    <property type="entry name" value="DEAD/DEAH_box_helicase_dom"/>
</dbReference>
<dbReference type="PROSITE" id="PS51192">
    <property type="entry name" value="HELICASE_ATP_BIND_1"/>
    <property type="match status" value="1"/>
</dbReference>
<feature type="domain" description="Helicase C-terminal" evidence="17">
    <location>
        <begin position="485"/>
        <end position="648"/>
    </location>
</feature>
<comment type="catalytic activity">
    <reaction evidence="12 15">
        <text>Couples ATP hydrolysis with the unwinding of duplex DNA by translocating in the 3'-5' direction.</text>
        <dbReference type="EC" id="5.6.2.4"/>
    </reaction>
</comment>
<dbReference type="Pfam" id="PF00271">
    <property type="entry name" value="Helicase_C"/>
    <property type="match status" value="1"/>
</dbReference>
<dbReference type="InterPro" id="IPR045562">
    <property type="entry name" value="RecG_dom3_C"/>
</dbReference>
<evidence type="ECO:0000256" key="7">
    <source>
        <dbReference type="ARBA" id="ARBA00022840"/>
    </source>
</evidence>
<keyword evidence="5 15" id="KW-0378">Hydrolase</keyword>
<dbReference type="SMART" id="SM00490">
    <property type="entry name" value="HELICc"/>
    <property type="match status" value="1"/>
</dbReference>
<gene>
    <name evidence="18" type="ORF">A2261_03040</name>
</gene>
<keyword evidence="6 15" id="KW-0347">Helicase</keyword>
<evidence type="ECO:0000313" key="18">
    <source>
        <dbReference type="EMBL" id="OGH84586.1"/>
    </source>
</evidence>
<dbReference type="InterPro" id="IPR004609">
    <property type="entry name" value="ATP-dep_DNA_helicase_RecG"/>
</dbReference>
<reference evidence="18 19" key="1">
    <citation type="journal article" date="2016" name="Nat. Commun.">
        <title>Thousands of microbial genomes shed light on interconnected biogeochemical processes in an aquifer system.</title>
        <authorList>
            <person name="Anantharaman K."/>
            <person name="Brown C.T."/>
            <person name="Hug L.A."/>
            <person name="Sharon I."/>
            <person name="Castelle C.J."/>
            <person name="Probst A.J."/>
            <person name="Thomas B.C."/>
            <person name="Singh A."/>
            <person name="Wilkins M.J."/>
            <person name="Karaoz U."/>
            <person name="Brodie E.L."/>
            <person name="Williams K.H."/>
            <person name="Hubbard S.S."/>
            <person name="Banfield J.F."/>
        </authorList>
    </citation>
    <scope>NUCLEOTIDE SEQUENCE [LARGE SCALE GENOMIC DNA]</scope>
</reference>
<dbReference type="SMART" id="SM00487">
    <property type="entry name" value="DEXDc"/>
    <property type="match status" value="1"/>
</dbReference>
<dbReference type="InterPro" id="IPR001650">
    <property type="entry name" value="Helicase_C-like"/>
</dbReference>
<evidence type="ECO:0000259" key="16">
    <source>
        <dbReference type="PROSITE" id="PS51192"/>
    </source>
</evidence>
<dbReference type="PANTHER" id="PTHR47964:SF1">
    <property type="entry name" value="ATP-DEPENDENT DNA HELICASE HOMOLOG RECG, CHLOROPLASTIC"/>
    <property type="match status" value="1"/>
</dbReference>
<protein>
    <recommendedName>
        <fullName evidence="2 15">ATP-dependent DNA helicase RecG</fullName>
        <ecNumber evidence="13 15">5.6.2.4</ecNumber>
    </recommendedName>
</protein>
<accession>A0A1F6NKR3</accession>
<dbReference type="SUPFAM" id="SSF50249">
    <property type="entry name" value="Nucleic acid-binding proteins"/>
    <property type="match status" value="1"/>
</dbReference>
<evidence type="ECO:0000256" key="6">
    <source>
        <dbReference type="ARBA" id="ARBA00022806"/>
    </source>
</evidence>
<evidence type="ECO:0000256" key="2">
    <source>
        <dbReference type="ARBA" id="ARBA00017846"/>
    </source>
</evidence>
<comment type="catalytic activity">
    <reaction evidence="14 15">
        <text>ATP + H2O = ADP + phosphate + H(+)</text>
        <dbReference type="Rhea" id="RHEA:13065"/>
        <dbReference type="ChEBI" id="CHEBI:15377"/>
        <dbReference type="ChEBI" id="CHEBI:15378"/>
        <dbReference type="ChEBI" id="CHEBI:30616"/>
        <dbReference type="ChEBI" id="CHEBI:43474"/>
        <dbReference type="ChEBI" id="CHEBI:456216"/>
        <dbReference type="EC" id="5.6.2.4"/>
    </reaction>
</comment>
<dbReference type="InterPro" id="IPR027417">
    <property type="entry name" value="P-loop_NTPase"/>
</dbReference>
<evidence type="ECO:0000256" key="4">
    <source>
        <dbReference type="ARBA" id="ARBA00022763"/>
    </source>
</evidence>
<keyword evidence="8" id="KW-0238">DNA-binding</keyword>
<dbReference type="Pfam" id="PF00270">
    <property type="entry name" value="DEAD"/>
    <property type="match status" value="1"/>
</dbReference>
<evidence type="ECO:0000256" key="14">
    <source>
        <dbReference type="ARBA" id="ARBA00048988"/>
    </source>
</evidence>
<evidence type="ECO:0000256" key="3">
    <source>
        <dbReference type="ARBA" id="ARBA00022741"/>
    </source>
</evidence>
<dbReference type="NCBIfam" id="TIGR00643">
    <property type="entry name" value="recG"/>
    <property type="match status" value="1"/>
</dbReference>
<dbReference type="EC" id="5.6.2.4" evidence="13 15"/>
<dbReference type="NCBIfam" id="NF008168">
    <property type="entry name" value="PRK10917.2-2"/>
    <property type="match status" value="1"/>
</dbReference>
<dbReference type="Proteomes" id="UP000177803">
    <property type="component" value="Unassembled WGS sequence"/>
</dbReference>
<evidence type="ECO:0000256" key="8">
    <source>
        <dbReference type="ARBA" id="ARBA00023125"/>
    </source>
</evidence>
<name>A0A1F6NKR3_9BACT</name>
<evidence type="ECO:0000256" key="11">
    <source>
        <dbReference type="ARBA" id="ARBA00023235"/>
    </source>
</evidence>
<dbReference type="GO" id="GO:0043138">
    <property type="term" value="F:3'-5' DNA helicase activity"/>
    <property type="evidence" value="ECO:0007669"/>
    <property type="project" value="UniProtKB-EC"/>
</dbReference>
<dbReference type="InterPro" id="IPR033454">
    <property type="entry name" value="RecG_wedge"/>
</dbReference>
<dbReference type="SUPFAM" id="SSF52540">
    <property type="entry name" value="P-loop containing nucleoside triphosphate hydrolases"/>
    <property type="match status" value="2"/>
</dbReference>
<organism evidence="18 19">
    <name type="scientific">Candidatus Magasanikbacteria bacterium RIFOXYA2_FULL_44_8</name>
    <dbReference type="NCBI Taxonomy" id="1798696"/>
    <lineage>
        <taxon>Bacteria</taxon>
        <taxon>Candidatus Magasanikiibacteriota</taxon>
    </lineage>
</organism>
<evidence type="ECO:0000256" key="9">
    <source>
        <dbReference type="ARBA" id="ARBA00023172"/>
    </source>
</evidence>
<evidence type="ECO:0000256" key="10">
    <source>
        <dbReference type="ARBA" id="ARBA00023204"/>
    </source>
</evidence>
<feature type="domain" description="Helicase ATP-binding" evidence="16">
    <location>
        <begin position="273"/>
        <end position="446"/>
    </location>
</feature>
<dbReference type="Gene3D" id="3.40.50.300">
    <property type="entry name" value="P-loop containing nucleotide triphosphate hydrolases"/>
    <property type="match status" value="2"/>
</dbReference>
<proteinExistence type="inferred from homology"/>
<dbReference type="EMBL" id="MFQR01000012">
    <property type="protein sequence ID" value="OGH84586.1"/>
    <property type="molecule type" value="Genomic_DNA"/>
</dbReference>
<dbReference type="GO" id="GO:0003677">
    <property type="term" value="F:DNA binding"/>
    <property type="evidence" value="ECO:0007669"/>
    <property type="project" value="UniProtKB-KW"/>
</dbReference>
<evidence type="ECO:0000313" key="19">
    <source>
        <dbReference type="Proteomes" id="UP000177803"/>
    </source>
</evidence>
<comment type="caution">
    <text evidence="18">The sequence shown here is derived from an EMBL/GenBank/DDBJ whole genome shotgun (WGS) entry which is preliminary data.</text>
</comment>
<evidence type="ECO:0000259" key="17">
    <source>
        <dbReference type="PROSITE" id="PS51194"/>
    </source>
</evidence>
<dbReference type="PROSITE" id="PS51194">
    <property type="entry name" value="HELICASE_CTER"/>
    <property type="match status" value="1"/>
</dbReference>
<keyword evidence="3 15" id="KW-0547">Nucleotide-binding</keyword>
<dbReference type="PANTHER" id="PTHR47964">
    <property type="entry name" value="ATP-DEPENDENT DNA HELICASE HOMOLOG RECG, CHLOROPLASTIC"/>
    <property type="match status" value="1"/>
</dbReference>
<dbReference type="InterPro" id="IPR047112">
    <property type="entry name" value="RecG/Mfd"/>
</dbReference>
<evidence type="ECO:0000256" key="12">
    <source>
        <dbReference type="ARBA" id="ARBA00034617"/>
    </source>
</evidence>
<evidence type="ECO:0000256" key="1">
    <source>
        <dbReference type="ARBA" id="ARBA00007504"/>
    </source>
</evidence>
<comment type="function">
    <text evidence="15">Plays a critical role in recombination and DNA repair. Helps process Holliday junction intermediates to mature products by catalyzing branch migration. Has replication fork regression activity, unwinds stalled or blocked replication forks to make a HJ that can be resolved. Has a DNA unwinding activity characteristic of a DNA helicase with 3'-5' polarity.</text>
</comment>
<dbReference type="InterPro" id="IPR012340">
    <property type="entry name" value="NA-bd_OB-fold"/>
</dbReference>
<dbReference type="GO" id="GO:0016887">
    <property type="term" value="F:ATP hydrolysis activity"/>
    <property type="evidence" value="ECO:0007669"/>
    <property type="project" value="RHEA"/>
</dbReference>
<dbReference type="CDD" id="cd04488">
    <property type="entry name" value="RecG_wedge_OBF"/>
    <property type="match status" value="1"/>
</dbReference>
<sequence>MNLDTPVSALTRVGKTTTRHLSRLGIATAGDLLYWFPFRYEDFSRTAKISDLREGDSVTVRGKIELIGNKRSWKRGKNITECLVSDDTGSLRVIWFGQPFLIKNLQPGDEVFLSGKVKVDMLGPQLASPSYEKTNKNAIAHPARLVSIYPTTDGLTQKQIRFLISQVVDLAKNIPEWVPDNILDSADLIPLADALRGIHFPVDDKDLHAATERLKFDELFLLQLQAEKSRLELTKKNAPVLKFFENEIKDFVAGLPFTLTKTQKISAWEILQDLGRLYPMNRMLSGDVGSGKTVVAALALYDTVLNGYQAVFMAPTEILAMQHYQTLSKILGNKIKIGLLTNSQQIVPGGIIEEGWSLAKKKKQIADQINSGDLQVAIGTHALLSDKIEFTKLGLVIVDEQHRFGVEQRKTIKSKGEHAHFLSMTATPIPRSLALTLYGDLELSAITELPTGRKKILTRLVEAAKRSAAYDFIRAQVKNGRQVFVVCPLIEEKDVDGDAFVPINYFTDNDKKTVMSEYEKLSQKIFPDLRVGYLHGKLPAKGGSAFGRKSPNKTQIMEDFKNGKIDVLVATSVVEVGVDIPNASVMMIEGAERFGLAQLHQFRGRVGRSVHQSYCFLFTNMNGQKIMERLRFFEANHDGFRLAEKDLELRGPGEVYGTTQSGMMNLRLAKLTDIAIVKKAREAAKIVVGDFERYPACRARFKKFAQNVHLE</sequence>
<evidence type="ECO:0000256" key="5">
    <source>
        <dbReference type="ARBA" id="ARBA00022801"/>
    </source>
</evidence>